<dbReference type="Pfam" id="PF06964">
    <property type="entry name" value="Alpha-L-AF_C"/>
    <property type="match status" value="1"/>
</dbReference>
<gene>
    <name evidence="9" type="ORF">DWW57_17265</name>
</gene>
<dbReference type="Gene3D" id="2.60.40.1180">
    <property type="entry name" value="Golgi alpha-mannosidase II"/>
    <property type="match status" value="1"/>
</dbReference>
<dbReference type="Proteomes" id="UP000284243">
    <property type="component" value="Unassembled WGS sequence"/>
</dbReference>
<keyword evidence="5" id="KW-0378">Hydrolase</keyword>
<comment type="catalytic activity">
    <reaction evidence="1">
        <text>Hydrolysis of terminal non-reducing alpha-L-arabinofuranoside residues in alpha-L-arabinosides.</text>
        <dbReference type="EC" id="3.2.1.55"/>
    </reaction>
</comment>
<name>A0A412TK42_9BACT</name>
<feature type="domain" description="Alpha-L-arabinofuranosidase C-terminal" evidence="8">
    <location>
        <begin position="603"/>
        <end position="785"/>
    </location>
</feature>
<dbReference type="Gene3D" id="3.20.20.80">
    <property type="entry name" value="Glycosidases"/>
    <property type="match status" value="1"/>
</dbReference>
<reference evidence="9 10" key="1">
    <citation type="submission" date="2018-08" db="EMBL/GenBank/DDBJ databases">
        <title>A genome reference for cultivated species of the human gut microbiota.</title>
        <authorList>
            <person name="Zou Y."/>
            <person name="Xue W."/>
            <person name="Luo G."/>
        </authorList>
    </citation>
    <scope>NUCLEOTIDE SEQUENCE [LARGE SCALE GENOMIC DNA]</scope>
    <source>
        <strain evidence="9 10">AF16-14</strain>
    </source>
</reference>
<dbReference type="EMBL" id="QRYC01000037">
    <property type="protein sequence ID" value="RGU54136.1"/>
    <property type="molecule type" value="Genomic_DNA"/>
</dbReference>
<dbReference type="SUPFAM" id="SSF51445">
    <property type="entry name" value="(Trans)glycosidases"/>
    <property type="match status" value="1"/>
</dbReference>
<dbReference type="AlphaFoldDB" id="A0A412TK42"/>
<evidence type="ECO:0000256" key="6">
    <source>
        <dbReference type="ARBA" id="ARBA00023277"/>
    </source>
</evidence>
<evidence type="ECO:0000313" key="9">
    <source>
        <dbReference type="EMBL" id="RGU54136.1"/>
    </source>
</evidence>
<evidence type="ECO:0000256" key="3">
    <source>
        <dbReference type="ARBA" id="ARBA00011165"/>
    </source>
</evidence>
<dbReference type="InterPro" id="IPR010720">
    <property type="entry name" value="Alpha-L-AF_C"/>
</dbReference>
<dbReference type="InterPro" id="IPR013780">
    <property type="entry name" value="Glyco_hydro_b"/>
</dbReference>
<comment type="similarity">
    <text evidence="2">Belongs to the glycosyl hydrolase 51 family.</text>
</comment>
<dbReference type="GO" id="GO:0000272">
    <property type="term" value="P:polysaccharide catabolic process"/>
    <property type="evidence" value="ECO:0007669"/>
    <property type="project" value="TreeGrafter"/>
</dbReference>
<dbReference type="EC" id="3.2.1.55" evidence="4"/>
<dbReference type="Gene3D" id="2.60.120.260">
    <property type="entry name" value="Galactose-binding domain-like"/>
    <property type="match status" value="1"/>
</dbReference>
<comment type="subunit">
    <text evidence="3">Homohexamer; trimer of dimers.</text>
</comment>
<comment type="caution">
    <text evidence="9">The sequence shown here is derived from an EMBL/GenBank/DDBJ whole genome shotgun (WGS) entry which is preliminary data.</text>
</comment>
<evidence type="ECO:0000256" key="7">
    <source>
        <dbReference type="ARBA" id="ARBA00023295"/>
    </source>
</evidence>
<sequence>MKKNNIVLFGIAVLCACSVPKERQPLTGGQWGEIKNGSAEEVVSSEVLYWQAPPASKEVLHFYDATAHDGTRSLCISADGLANGYWNNRVNLKPWSKYRFKGWIKCENVVAEPQGGAGFRLQGVEVQLPDFTGTQDWTLVSCDFETGANDCVIVSCLLGTEGKAKGKVWFDDLSFECLGTEVIETSIKVDPAEQKAEMSPYIYGQFIEHMGHCIYGGIWAEMLMDRKFWYAPGQKGSPWQIAGTDKAEEGLYMDETAPYTGRHTPVLKSDGKRIALKQTQLGLRPGISCSGYIVMKADREMPVKVMLNYGSFIQELSLEVGTTYRKYPVHFSAFDHKVKDATFSICPQKEGRLWIGTASLMPDDHIDGFRADVLALLRGLKAPVYRWPGGNFVSGYDWHDGIGERDKRPPRRNPAWTGVESNDVGIHEFMRLCELLDTEPYIAVNAGLGGVKEAADEVEYCNGAEDTPMGKWRKQNGQAKPWKVKWWSVGNEMFGDWQLGFMSTEAFVKKHNSFADAMWKVDSSIHLIAVGEVGRWDEMILANCADRMDLVSEHFYCQDWHGGGLMTHVLQIPRNIRRIAEAHRGYRRDIPALEGKDICICMDEWNYWYGPHIYGELGTRYFLRDALGIAAGLNEFLRQSDMVFMANYAQTVNVIGCIKATTTDACYASTGEVLKLYREQFGTVPVKVDGELRPLDVAAAIRSSDQALTLSVINPGWEEVTFELDILGGQFEYQEKTCRLNGVATIYTLTGPDDMAYNTPGQESVVKVSEKSLKNTRQVKVGPFSANVIVLGTE</sequence>
<evidence type="ECO:0000256" key="4">
    <source>
        <dbReference type="ARBA" id="ARBA00012670"/>
    </source>
</evidence>
<dbReference type="PANTHER" id="PTHR43576:SF2">
    <property type="entry name" value="INTRACELLULAR EXO-ALPHA-L-ARABINOFURANOSIDASE 2"/>
    <property type="match status" value="1"/>
</dbReference>
<evidence type="ECO:0000259" key="8">
    <source>
        <dbReference type="SMART" id="SM00813"/>
    </source>
</evidence>
<evidence type="ECO:0000256" key="5">
    <source>
        <dbReference type="ARBA" id="ARBA00022801"/>
    </source>
</evidence>
<evidence type="ECO:0000256" key="2">
    <source>
        <dbReference type="ARBA" id="ARBA00007186"/>
    </source>
</evidence>
<dbReference type="SMART" id="SM00813">
    <property type="entry name" value="Alpha-L-AF_C"/>
    <property type="match status" value="1"/>
</dbReference>
<proteinExistence type="inferred from homology"/>
<accession>A0A412TK42</accession>
<protein>
    <recommendedName>
        <fullName evidence="4">non-reducing end alpha-L-arabinofuranosidase</fullName>
        <ecNumber evidence="4">3.2.1.55</ecNumber>
    </recommendedName>
</protein>
<dbReference type="RefSeq" id="WP_118160774.1">
    <property type="nucleotide sequence ID" value="NZ_QRYC01000037.1"/>
</dbReference>
<keyword evidence="6" id="KW-0119">Carbohydrate metabolism</keyword>
<dbReference type="PROSITE" id="PS51257">
    <property type="entry name" value="PROKAR_LIPOPROTEIN"/>
    <property type="match status" value="1"/>
</dbReference>
<organism evidence="9 10">
    <name type="scientific">Odoribacter splanchnicus</name>
    <dbReference type="NCBI Taxonomy" id="28118"/>
    <lineage>
        <taxon>Bacteria</taxon>
        <taxon>Pseudomonadati</taxon>
        <taxon>Bacteroidota</taxon>
        <taxon>Bacteroidia</taxon>
        <taxon>Bacteroidales</taxon>
        <taxon>Odoribacteraceae</taxon>
        <taxon>Odoribacter</taxon>
    </lineage>
</organism>
<evidence type="ECO:0000313" key="10">
    <source>
        <dbReference type="Proteomes" id="UP000284243"/>
    </source>
</evidence>
<evidence type="ECO:0000256" key="1">
    <source>
        <dbReference type="ARBA" id="ARBA00001462"/>
    </source>
</evidence>
<dbReference type="InterPro" id="IPR055235">
    <property type="entry name" value="ASD1_cat"/>
</dbReference>
<dbReference type="GO" id="GO:0046373">
    <property type="term" value="P:L-arabinose metabolic process"/>
    <property type="evidence" value="ECO:0007669"/>
    <property type="project" value="InterPro"/>
</dbReference>
<dbReference type="Pfam" id="PF22848">
    <property type="entry name" value="ASD1_dom"/>
    <property type="match status" value="1"/>
</dbReference>
<dbReference type="PANTHER" id="PTHR43576">
    <property type="entry name" value="ALPHA-L-ARABINOFURANOSIDASE C-RELATED"/>
    <property type="match status" value="1"/>
</dbReference>
<keyword evidence="7" id="KW-0326">Glycosidase</keyword>
<dbReference type="GO" id="GO:0046556">
    <property type="term" value="F:alpha-L-arabinofuranosidase activity"/>
    <property type="evidence" value="ECO:0007669"/>
    <property type="project" value="UniProtKB-EC"/>
</dbReference>
<dbReference type="InterPro" id="IPR017853">
    <property type="entry name" value="GH"/>
</dbReference>